<protein>
    <submittedName>
        <fullName evidence="6">ShlB/FhaC/HecB family hemolysin secretion/activation protein</fullName>
    </submittedName>
</protein>
<gene>
    <name evidence="6" type="ORF">V0288_05340</name>
</gene>
<dbReference type="Proteomes" id="UP001328733">
    <property type="component" value="Unassembled WGS sequence"/>
</dbReference>
<dbReference type="Pfam" id="PF08479">
    <property type="entry name" value="POTRA_2"/>
    <property type="match status" value="1"/>
</dbReference>
<dbReference type="Pfam" id="PF03865">
    <property type="entry name" value="ShlB"/>
    <property type="match status" value="1"/>
</dbReference>
<dbReference type="PANTHER" id="PTHR34597">
    <property type="entry name" value="SLR1661 PROTEIN"/>
    <property type="match status" value="1"/>
</dbReference>
<dbReference type="InterPro" id="IPR051544">
    <property type="entry name" value="TPS_OM_transporter"/>
</dbReference>
<keyword evidence="1" id="KW-1134">Transmembrane beta strand</keyword>
<name>A0AAW9QT65_9CHRO</name>
<dbReference type="GO" id="GO:0008320">
    <property type="term" value="F:protein transmembrane transporter activity"/>
    <property type="evidence" value="ECO:0007669"/>
    <property type="project" value="TreeGrafter"/>
</dbReference>
<dbReference type="Gene3D" id="2.40.160.50">
    <property type="entry name" value="membrane protein fhac: a member of the omp85/tpsb transporter family"/>
    <property type="match status" value="1"/>
</dbReference>
<dbReference type="EMBL" id="JBAFSM010000008">
    <property type="protein sequence ID" value="MEG3436536.1"/>
    <property type="molecule type" value="Genomic_DNA"/>
</dbReference>
<dbReference type="PANTHER" id="PTHR34597:SF1">
    <property type="entry name" value="HEME_HEMOPEXIN TRANSPORTER PROTEIN HUXB"/>
    <property type="match status" value="1"/>
</dbReference>
<keyword evidence="2" id="KW-0812">Transmembrane</keyword>
<organism evidence="6 7">
    <name type="scientific">Pannus brasiliensis CCIBt3594</name>
    <dbReference type="NCBI Taxonomy" id="1427578"/>
    <lineage>
        <taxon>Bacteria</taxon>
        <taxon>Bacillati</taxon>
        <taxon>Cyanobacteriota</taxon>
        <taxon>Cyanophyceae</taxon>
        <taxon>Oscillatoriophycideae</taxon>
        <taxon>Chroococcales</taxon>
        <taxon>Microcystaceae</taxon>
        <taxon>Pannus</taxon>
    </lineage>
</organism>
<dbReference type="Gene3D" id="3.10.20.310">
    <property type="entry name" value="membrane protein fhac"/>
    <property type="match status" value="1"/>
</dbReference>
<dbReference type="InterPro" id="IPR013686">
    <property type="entry name" value="Polypept-transport_assoc_ShlB"/>
</dbReference>
<accession>A0AAW9QT65</accession>
<dbReference type="AlphaFoldDB" id="A0AAW9QT65"/>
<proteinExistence type="predicted"/>
<sequence length="455" mass="50229">ITKLYVDNGYITSGAFIPPQTIENGTVKIKIVEGSLEDIRVTVRGRLNPAYVRGRIAIATGKPLNLNRLLEALQVLRLDPVISRLSAELAAGTRPGTNLLDVTVEVADTLTGSVILDNGRSPAVGGFRRGVQIEEGNLTGNGDRVRAWYLNTDGSNDWDISYTLPVNAHDGTIGIEYRNVSSDVIQSPLDRLDIASDYQDAVLSYRQPVTRSPDGELAFGATFEYQRSQGWFLGGRPFVAYGTDNDGVTSVSALRFFQEWTGRGRQDVVFLRSEFSFGLDIFGATTPFDSSVNANAPKPDYFLWRGQGQWVHQFAPDTLFIFRGNLQIANDSVVSLEQFALGGLYSVRGYQQNYLLSDNGAFASAEFRLPIFRAPRQQQLVQLVPFLDSGIAWNAYGVENPDPGAIVSVGLGLNWQWGKYVNARVDWGYPLIRRGSLDETWQNSGFSFSVIISPF</sequence>
<evidence type="ECO:0000256" key="3">
    <source>
        <dbReference type="ARBA" id="ARBA00023237"/>
    </source>
</evidence>
<evidence type="ECO:0000313" key="6">
    <source>
        <dbReference type="EMBL" id="MEG3436536.1"/>
    </source>
</evidence>
<keyword evidence="7" id="KW-1185">Reference proteome</keyword>
<dbReference type="RefSeq" id="WP_332863994.1">
    <property type="nucleotide sequence ID" value="NZ_JBAFSM010000008.1"/>
</dbReference>
<dbReference type="GO" id="GO:0098046">
    <property type="term" value="C:type V protein secretion system complex"/>
    <property type="evidence" value="ECO:0007669"/>
    <property type="project" value="TreeGrafter"/>
</dbReference>
<keyword evidence="1" id="KW-0472">Membrane</keyword>
<evidence type="ECO:0000256" key="2">
    <source>
        <dbReference type="ARBA" id="ARBA00022692"/>
    </source>
</evidence>
<dbReference type="GO" id="GO:0046819">
    <property type="term" value="P:protein secretion by the type V secretion system"/>
    <property type="evidence" value="ECO:0007669"/>
    <property type="project" value="TreeGrafter"/>
</dbReference>
<evidence type="ECO:0000313" key="7">
    <source>
        <dbReference type="Proteomes" id="UP001328733"/>
    </source>
</evidence>
<evidence type="ECO:0000259" key="5">
    <source>
        <dbReference type="Pfam" id="PF08479"/>
    </source>
</evidence>
<feature type="domain" description="Polypeptide-transport-associated ShlB-type" evidence="5">
    <location>
        <begin position="1"/>
        <end position="34"/>
    </location>
</feature>
<evidence type="ECO:0000259" key="4">
    <source>
        <dbReference type="Pfam" id="PF03865"/>
    </source>
</evidence>
<comment type="caution">
    <text evidence="6">The sequence shown here is derived from an EMBL/GenBank/DDBJ whole genome shotgun (WGS) entry which is preliminary data.</text>
</comment>
<evidence type="ECO:0000256" key="1">
    <source>
        <dbReference type="ARBA" id="ARBA00022452"/>
    </source>
</evidence>
<feature type="non-terminal residue" evidence="6">
    <location>
        <position position="1"/>
    </location>
</feature>
<keyword evidence="3" id="KW-0998">Cell outer membrane</keyword>
<feature type="domain" description="Haemolysin activator HlyB C-terminal" evidence="4">
    <location>
        <begin position="100"/>
        <end position="414"/>
    </location>
</feature>
<dbReference type="InterPro" id="IPR005565">
    <property type="entry name" value="Hemolysn_activator_HlyB_C"/>
</dbReference>
<reference evidence="6 7" key="1">
    <citation type="submission" date="2024-01" db="EMBL/GenBank/DDBJ databases">
        <title>Genomic insights into the taxonomy and metabolism of the cyanobacterium Pannus brasiliensis CCIBt3594.</title>
        <authorList>
            <person name="Machado M."/>
            <person name="Botero N.B."/>
            <person name="Andreote A.P.D."/>
            <person name="Feitosa A.M.T."/>
            <person name="Popin R."/>
            <person name="Sivonen K."/>
            <person name="Fiore M.F."/>
        </authorList>
    </citation>
    <scope>NUCLEOTIDE SEQUENCE [LARGE SCALE GENOMIC DNA]</scope>
    <source>
        <strain evidence="6 7">CCIBt3594</strain>
    </source>
</reference>